<dbReference type="RefSeq" id="YP_009189417.1">
    <property type="nucleotide sequence ID" value="NC_028676.1"/>
</dbReference>
<evidence type="ECO:0000313" key="2">
    <source>
        <dbReference type="Proteomes" id="UP000033804"/>
    </source>
</evidence>
<dbReference type="InterPro" id="IPR046392">
    <property type="entry name" value="PRIMASE_T4"/>
</dbReference>
<dbReference type="OrthoDB" id="4202at10239"/>
<sequence length="356" mass="40565">MSNELAAINSISGRLERFTSVSPEKFIFRCPLCGDSRKDPNKTRGAIFRQGGVWFFSCFNGCETRRFSTFLRQFDEQLYKEYRLGQLRSDTDFNFNLGGKKSTTEKSHVTGSAVHQTANIMSVFGGLFDNLPRLSELPVDHPARLYYADRKLPKSALDRFYFTENFNRWSESVNSRQELSDTSYPGIVIPLIDKSGEEFGYQCRFLEGSLRYKTIMVDETQVKCYGMHRVNFSKNINVFEGVFDGLYIGNSIASLDSSLHTTCDKLSSIHDIPKSKWVLWFDAERFNKEIVKKKEEAIEAGYKVAFYDKKTVIAKDVNQIAIDGGQDALKAFFKNAKILSGIRAKAEMKLNGQDTI</sequence>
<dbReference type="HAMAP" id="MF_04157">
    <property type="entry name" value="PRIMASE_T4"/>
    <property type="match status" value="1"/>
</dbReference>
<reference evidence="1 2" key="1">
    <citation type="journal article" date="2015" name="J. Virol.">
        <title>Sinorhizobium meliloti Phage ?M9 Defines a New Group of T4 Superfamily Phages with Unusual Genomic Features but a Common T=16 Capsid.</title>
        <authorList>
            <person name="Johnson M.C."/>
            <person name="Tatum K.B."/>
            <person name="Lynn J.S."/>
            <person name="Brewer T.E."/>
            <person name="Lu S."/>
            <person name="Washburn B.K."/>
            <person name="Stroupe M.E."/>
            <person name="Jones K.M."/>
        </authorList>
    </citation>
    <scope>NUCLEOTIDE SEQUENCE [LARGE SCALE GENOMIC DNA]</scope>
</reference>
<keyword evidence="2" id="KW-1185">Reference proteome</keyword>
<dbReference type="EMBL" id="KP881232">
    <property type="protein sequence ID" value="AKE44663.1"/>
    <property type="molecule type" value="Genomic_DNA"/>
</dbReference>
<accession>A0A0F6R7C7</accession>
<organism evidence="1 2">
    <name type="scientific">Sinorhizobium phage phiM9</name>
    <dbReference type="NCBI Taxonomy" id="1636182"/>
    <lineage>
        <taxon>Viruses</taxon>
        <taxon>Duplodnaviria</taxon>
        <taxon>Heunggongvirae</taxon>
        <taxon>Uroviricota</taxon>
        <taxon>Caudoviricetes</taxon>
        <taxon>Pootjesviridae</taxon>
        <taxon>Emnonavirus</taxon>
        <taxon>Emnonavirus phiM9</taxon>
    </lineage>
</organism>
<dbReference type="Proteomes" id="UP000033804">
    <property type="component" value="Segment"/>
</dbReference>
<gene>
    <name evidence="1" type="ORF">Sm_phiM9_033</name>
</gene>
<evidence type="ECO:0000313" key="1">
    <source>
        <dbReference type="EMBL" id="AKE44663.1"/>
    </source>
</evidence>
<dbReference type="KEGG" id="vg:26517715"/>
<reference evidence="2" key="2">
    <citation type="submission" date="2015-03" db="EMBL/GenBank/DDBJ databases">
        <title>The genome and structure of Sinorhizobium meliloti phage phiM9.</title>
        <authorList>
            <person name="Johnson M.C."/>
            <person name="Tatum K.B."/>
            <person name="Lynn J.S."/>
            <person name="Brewer T.E."/>
            <person name="Washburn B.K."/>
            <person name="Stroupe M.E."/>
            <person name="Jones K.M."/>
        </authorList>
    </citation>
    <scope>NUCLEOTIDE SEQUENCE [LARGE SCALE GENOMIC DNA]</scope>
</reference>
<proteinExistence type="inferred from homology"/>
<protein>
    <submittedName>
        <fullName evidence="1">Putative DNA primase</fullName>
    </submittedName>
</protein>
<dbReference type="GeneID" id="26517715"/>
<name>A0A0F6R7C7_9CAUD</name>